<feature type="compositionally biased region" description="Polar residues" evidence="3">
    <location>
        <begin position="416"/>
        <end position="440"/>
    </location>
</feature>
<feature type="compositionally biased region" description="Basic and acidic residues" evidence="3">
    <location>
        <begin position="245"/>
        <end position="274"/>
    </location>
</feature>
<dbReference type="Proteomes" id="UP000051574">
    <property type="component" value="Unassembled WGS sequence"/>
</dbReference>
<feature type="compositionally biased region" description="Polar residues" evidence="3">
    <location>
        <begin position="324"/>
        <end position="336"/>
    </location>
</feature>
<keyword evidence="6" id="KW-1185">Reference proteome</keyword>
<evidence type="ECO:0000256" key="3">
    <source>
        <dbReference type="SAM" id="MobiDB-lite"/>
    </source>
</evidence>
<keyword evidence="2" id="KW-0539">Nucleus</keyword>
<evidence type="ECO:0000313" key="5">
    <source>
        <dbReference type="EMBL" id="KRT80286.1"/>
    </source>
</evidence>
<reference evidence="5 6" key="1">
    <citation type="submission" date="2015-09" db="EMBL/GenBank/DDBJ databases">
        <title>Draft genome of the scarab beetle Oryctes borbonicus.</title>
        <authorList>
            <person name="Meyer J.M."/>
            <person name="Markov G.V."/>
            <person name="Baskaran P."/>
            <person name="Herrmann M."/>
            <person name="Sommer R.J."/>
            <person name="Roedelsperger C."/>
        </authorList>
    </citation>
    <scope>NUCLEOTIDE SEQUENCE [LARGE SCALE GENOMIC DNA]</scope>
    <source>
        <strain evidence="5">OB123</strain>
        <tissue evidence="5">Whole animal</tissue>
    </source>
</reference>
<feature type="compositionally biased region" description="Low complexity" evidence="3">
    <location>
        <begin position="368"/>
        <end position="380"/>
    </location>
</feature>
<name>A0A0T6AZM4_9SCAR</name>
<dbReference type="InterPro" id="IPR013894">
    <property type="entry name" value="RMI1_OB"/>
</dbReference>
<dbReference type="SUPFAM" id="SSF63748">
    <property type="entry name" value="Tudor/PWWP/MBT"/>
    <property type="match status" value="1"/>
</dbReference>
<feature type="region of interest" description="Disordered" evidence="3">
    <location>
        <begin position="416"/>
        <end position="450"/>
    </location>
</feature>
<proteinExistence type="predicted"/>
<dbReference type="PROSITE" id="PS50304">
    <property type="entry name" value="TUDOR"/>
    <property type="match status" value="1"/>
</dbReference>
<feature type="compositionally biased region" description="Polar residues" evidence="3">
    <location>
        <begin position="381"/>
        <end position="400"/>
    </location>
</feature>
<feature type="region of interest" description="Disordered" evidence="3">
    <location>
        <begin position="368"/>
        <end position="400"/>
    </location>
</feature>
<dbReference type="OrthoDB" id="434939at2759"/>
<feature type="domain" description="Tudor" evidence="4">
    <location>
        <begin position="515"/>
        <end position="573"/>
    </location>
</feature>
<feature type="compositionally biased region" description="Basic and acidic residues" evidence="3">
    <location>
        <begin position="486"/>
        <end position="503"/>
    </location>
</feature>
<organism evidence="5 6">
    <name type="scientific">Oryctes borbonicus</name>
    <dbReference type="NCBI Taxonomy" id="1629725"/>
    <lineage>
        <taxon>Eukaryota</taxon>
        <taxon>Metazoa</taxon>
        <taxon>Ecdysozoa</taxon>
        <taxon>Arthropoda</taxon>
        <taxon>Hexapoda</taxon>
        <taxon>Insecta</taxon>
        <taxon>Pterygota</taxon>
        <taxon>Neoptera</taxon>
        <taxon>Endopterygota</taxon>
        <taxon>Coleoptera</taxon>
        <taxon>Polyphaga</taxon>
        <taxon>Scarabaeiformia</taxon>
        <taxon>Scarabaeidae</taxon>
        <taxon>Dynastinae</taxon>
        <taxon>Oryctes</taxon>
    </lineage>
</organism>
<dbReference type="GO" id="GO:0005634">
    <property type="term" value="C:nucleus"/>
    <property type="evidence" value="ECO:0007669"/>
    <property type="project" value="UniProtKB-SubCell"/>
</dbReference>
<dbReference type="EMBL" id="LJIG01022493">
    <property type="protein sequence ID" value="KRT80286.1"/>
    <property type="molecule type" value="Genomic_DNA"/>
</dbReference>
<feature type="region of interest" description="Disordered" evidence="3">
    <location>
        <begin position="315"/>
        <end position="336"/>
    </location>
</feature>
<sequence>MAEQTLKILSDQGWNITKDGYDLITESCAKNDPKTVTQLLLDADIKDYGKAVLSAALNNSEISKVVLQIQKIKNISAPKSNQDSQAAPRMLKLILTDGHNHCQAIEIGILSFLNHNKTPPGSKLLIKKANINSGYIFLDDNSCVLLGGKVPSLYEKWEINKTIAKHTRTTYDGEGPPPWVSFGQKIQSSINVEQSFKSLDNSKQKSKESSEFDAQRQDAIAEASSGAIRKVFGGGVRQIQNANQMREKKPYNYKEKVKEKRVKKELQKEEKLQTKPPEKVSLFDFLENKLPTNEELPASNVMSSEVVGNKNNYIQSNEKPRYNQPKNTYPVQANSNNWQQRNSYSQANYYQENSYGNYYQSNRRNQYNYNNQSVNNYSSNPRYQQYSKPNPPQYSTNRTNEKNINSLTENFQQISVNNNDNNQTKPKQYEKVQNQSTNKPMNEKAPAERNINVNSEFASRSFRMHLNIKSDSPRRSHNVENAPQVKENRKTQTSDEAAERQDQESQGNTSGSSINWKIGDQCMAKYWEDNKFYRATITALTNRTCVVQFNDYGNFEEVLNVDCLPLQSEQNNFGKRQSTGTMEFRRGGNRPYTNKNFN</sequence>
<dbReference type="Gene3D" id="2.30.30.140">
    <property type="match status" value="1"/>
</dbReference>
<evidence type="ECO:0000259" key="4">
    <source>
        <dbReference type="PROSITE" id="PS50304"/>
    </source>
</evidence>
<dbReference type="PANTHER" id="PTHR13681:SF24">
    <property type="entry name" value="TUDOR DOMAIN-CONTAINING PROTEIN 3"/>
    <property type="match status" value="1"/>
</dbReference>
<protein>
    <recommendedName>
        <fullName evidence="4">Tudor domain-containing protein</fullName>
    </recommendedName>
</protein>
<evidence type="ECO:0000256" key="1">
    <source>
        <dbReference type="ARBA" id="ARBA00004123"/>
    </source>
</evidence>
<gene>
    <name evidence="5" type="ORF">AMK59_7358</name>
</gene>
<dbReference type="InterPro" id="IPR002999">
    <property type="entry name" value="Tudor"/>
</dbReference>
<dbReference type="SMART" id="SM01161">
    <property type="entry name" value="DUF1767"/>
    <property type="match status" value="1"/>
</dbReference>
<dbReference type="AlphaFoldDB" id="A0A0T6AZM4"/>
<evidence type="ECO:0000313" key="6">
    <source>
        <dbReference type="Proteomes" id="UP000051574"/>
    </source>
</evidence>
<feature type="compositionally biased region" description="Polar residues" evidence="3">
    <location>
        <begin position="504"/>
        <end position="514"/>
    </location>
</feature>
<dbReference type="SMART" id="SM00333">
    <property type="entry name" value="TUDOR"/>
    <property type="match status" value="1"/>
</dbReference>
<evidence type="ECO:0000256" key="2">
    <source>
        <dbReference type="ARBA" id="ARBA00023242"/>
    </source>
</evidence>
<dbReference type="Pfam" id="PF00567">
    <property type="entry name" value="TUDOR"/>
    <property type="match status" value="1"/>
</dbReference>
<accession>A0A0T6AZM4</accession>
<dbReference type="InterPro" id="IPR042470">
    <property type="entry name" value="RMI1_N_C_sf"/>
</dbReference>
<dbReference type="Gene3D" id="2.40.50.770">
    <property type="entry name" value="RecQ-mediated genome instability protein Rmi1, C-terminal domain"/>
    <property type="match status" value="1"/>
</dbReference>
<comment type="caution">
    <text evidence="5">The sequence shown here is derived from an EMBL/GenBank/DDBJ whole genome shotgun (WGS) entry which is preliminary data.</text>
</comment>
<feature type="region of interest" description="Disordered" evidence="3">
    <location>
        <begin position="241"/>
        <end position="274"/>
    </location>
</feature>
<comment type="subcellular location">
    <subcellularLocation>
        <location evidence="1">Nucleus</location>
    </subcellularLocation>
</comment>
<feature type="region of interest" description="Disordered" evidence="3">
    <location>
        <begin position="197"/>
        <end position="218"/>
    </location>
</feature>
<feature type="region of interest" description="Disordered" evidence="3">
    <location>
        <begin position="467"/>
        <end position="514"/>
    </location>
</feature>
<dbReference type="PANTHER" id="PTHR13681">
    <property type="entry name" value="SURVIVAL OF MOTOR NEURON-RELATED-SPLICING FACTOR 30-RELATED"/>
    <property type="match status" value="1"/>
</dbReference>
<feature type="non-terminal residue" evidence="5">
    <location>
        <position position="598"/>
    </location>
</feature>
<feature type="region of interest" description="Disordered" evidence="3">
    <location>
        <begin position="574"/>
        <end position="598"/>
    </location>
</feature>
<feature type="compositionally biased region" description="Basic and acidic residues" evidence="3">
    <location>
        <begin position="200"/>
        <end position="216"/>
    </location>
</feature>
<dbReference type="Pfam" id="PF08585">
    <property type="entry name" value="RMI1_N_C"/>
    <property type="match status" value="1"/>
</dbReference>